<organism evidence="7 8">
    <name type="scientific">Mycoplasma phocoenae</name>
    <dbReference type="NCBI Taxonomy" id="754517"/>
    <lineage>
        <taxon>Bacteria</taxon>
        <taxon>Bacillati</taxon>
        <taxon>Mycoplasmatota</taxon>
        <taxon>Mollicutes</taxon>
        <taxon>Mycoplasmataceae</taxon>
        <taxon>Mycoplasma</taxon>
    </lineage>
</organism>
<comment type="similarity">
    <text evidence="1">Belongs to the Fmt family.</text>
</comment>
<dbReference type="InterPro" id="IPR011034">
    <property type="entry name" value="Formyl_transferase-like_C_sf"/>
</dbReference>
<dbReference type="CDD" id="cd08704">
    <property type="entry name" value="Met_tRNA_FMT_C"/>
    <property type="match status" value="1"/>
</dbReference>
<dbReference type="Gene3D" id="3.40.50.12230">
    <property type="match status" value="1"/>
</dbReference>
<accession>A0A858U686</accession>
<evidence type="ECO:0000256" key="4">
    <source>
        <dbReference type="ARBA" id="ARBA00022917"/>
    </source>
</evidence>
<evidence type="ECO:0000259" key="6">
    <source>
        <dbReference type="Pfam" id="PF02911"/>
    </source>
</evidence>
<name>A0A858U686_9MOLU</name>
<keyword evidence="4" id="KW-0648">Protein biosynthesis</keyword>
<dbReference type="InterPro" id="IPR005793">
    <property type="entry name" value="Formyl_trans_C"/>
</dbReference>
<dbReference type="AlphaFoldDB" id="A0A858U686"/>
<dbReference type="RefSeq" id="WP_169604794.1">
    <property type="nucleotide sequence ID" value="NZ_CP051481.1"/>
</dbReference>
<dbReference type="Pfam" id="PF02911">
    <property type="entry name" value="Formyl_trans_C"/>
    <property type="match status" value="1"/>
</dbReference>
<dbReference type="CDD" id="cd08646">
    <property type="entry name" value="FMT_core_Met-tRNA-FMT_N"/>
    <property type="match status" value="1"/>
</dbReference>
<dbReference type="NCBIfam" id="TIGR00460">
    <property type="entry name" value="fmt"/>
    <property type="match status" value="1"/>
</dbReference>
<sequence>MKLLLAGTIHFSADIFEYLIQHYEVIGIISQPDRALDRKKQLIKTDTHALALKYGIKIYQPEKIKEIYDELSKLDFDFFITAAFGQYIPESILKLAKIASINVHGSLLEKYRGAAPIQHCLLNRDSHTGVSLIHMTKEMDAGDIIGSASFKIEEHDTALELYKKMANLTKENIDNWLKELYENKNAARKQDESLVTFANKINKEDCEINTNLTCKEALSKIKAFNDQPGAYMILNGKRIKLFRASISKVATPLKIKFADGYLYIYEYQFEGKKRVVNEI</sequence>
<feature type="domain" description="Formyl transferase C-terminal" evidence="6">
    <location>
        <begin position="200"/>
        <end position="275"/>
    </location>
</feature>
<dbReference type="InterPro" id="IPR044135">
    <property type="entry name" value="Met-tRNA-FMT_C"/>
</dbReference>
<dbReference type="InterPro" id="IPR005794">
    <property type="entry name" value="Fmt"/>
</dbReference>
<dbReference type="SUPFAM" id="SSF50486">
    <property type="entry name" value="FMT C-terminal domain-like"/>
    <property type="match status" value="1"/>
</dbReference>
<dbReference type="GO" id="GO:0004479">
    <property type="term" value="F:methionyl-tRNA formyltransferase activity"/>
    <property type="evidence" value="ECO:0007669"/>
    <property type="project" value="UniProtKB-EC"/>
</dbReference>
<dbReference type="PANTHER" id="PTHR11138:SF5">
    <property type="entry name" value="METHIONYL-TRNA FORMYLTRANSFERASE, MITOCHONDRIAL"/>
    <property type="match status" value="1"/>
</dbReference>
<dbReference type="PANTHER" id="PTHR11138">
    <property type="entry name" value="METHIONYL-TRNA FORMYLTRANSFERASE"/>
    <property type="match status" value="1"/>
</dbReference>
<evidence type="ECO:0000313" key="7">
    <source>
        <dbReference type="EMBL" id="QJG66743.1"/>
    </source>
</evidence>
<reference evidence="7 8" key="1">
    <citation type="submission" date="2020-04" db="EMBL/GenBank/DDBJ databases">
        <title>Novel Mycoplasma species detected in Phocoena phocoena (harbor porpoise) from the USA.</title>
        <authorList>
            <person name="Volokhov D.V."/>
        </authorList>
    </citation>
    <scope>NUCLEOTIDE SEQUENCE [LARGE SCALE GENOMIC DNA]</scope>
    <source>
        <strain evidence="7 8">Phocoena C-264-GEN</strain>
    </source>
</reference>
<gene>
    <name evidence="7" type="primary">fmt</name>
    <name evidence="7" type="ORF">HGG69_00125</name>
</gene>
<evidence type="ECO:0000313" key="8">
    <source>
        <dbReference type="Proteomes" id="UP000501060"/>
    </source>
</evidence>
<evidence type="ECO:0000259" key="5">
    <source>
        <dbReference type="Pfam" id="PF00551"/>
    </source>
</evidence>
<evidence type="ECO:0000256" key="2">
    <source>
        <dbReference type="ARBA" id="ARBA00012261"/>
    </source>
</evidence>
<dbReference type="InterPro" id="IPR002376">
    <property type="entry name" value="Formyl_transf_N"/>
</dbReference>
<evidence type="ECO:0000256" key="3">
    <source>
        <dbReference type="ARBA" id="ARBA00022679"/>
    </source>
</evidence>
<dbReference type="KEGG" id="mphe:HGG69_00125"/>
<keyword evidence="3 7" id="KW-0808">Transferase</keyword>
<dbReference type="EMBL" id="CP051481">
    <property type="protein sequence ID" value="QJG66743.1"/>
    <property type="molecule type" value="Genomic_DNA"/>
</dbReference>
<protein>
    <recommendedName>
        <fullName evidence="2">methionyl-tRNA formyltransferase</fullName>
        <ecNumber evidence="2">2.1.2.9</ecNumber>
    </recommendedName>
</protein>
<dbReference type="SUPFAM" id="SSF53328">
    <property type="entry name" value="Formyltransferase"/>
    <property type="match status" value="1"/>
</dbReference>
<proteinExistence type="inferred from homology"/>
<feature type="domain" description="Formyl transferase N-terminal" evidence="5">
    <location>
        <begin position="15"/>
        <end position="171"/>
    </location>
</feature>
<dbReference type="EC" id="2.1.2.9" evidence="2"/>
<dbReference type="Proteomes" id="UP000501060">
    <property type="component" value="Chromosome"/>
</dbReference>
<keyword evidence="8" id="KW-1185">Reference proteome</keyword>
<dbReference type="InterPro" id="IPR036477">
    <property type="entry name" value="Formyl_transf_N_sf"/>
</dbReference>
<evidence type="ECO:0000256" key="1">
    <source>
        <dbReference type="ARBA" id="ARBA00010699"/>
    </source>
</evidence>
<dbReference type="InterPro" id="IPR041711">
    <property type="entry name" value="Met-tRNA-FMT_N"/>
</dbReference>
<dbReference type="Pfam" id="PF00551">
    <property type="entry name" value="Formyl_trans_N"/>
    <property type="match status" value="1"/>
</dbReference>